<reference evidence="2 3" key="1">
    <citation type="submission" date="2023-05" db="EMBL/GenBank/DDBJ databases">
        <title>Streptantibioticus silvisoli sp. nov., acidotolerant actinomycetes 1 from pine litter.</title>
        <authorList>
            <person name="Swiecimska M."/>
            <person name="Golinska P."/>
            <person name="Sangal V."/>
            <person name="Wachnowicz B."/>
            <person name="Goodfellow M."/>
        </authorList>
    </citation>
    <scope>NUCLEOTIDE SEQUENCE [LARGE SCALE GENOMIC DNA]</scope>
    <source>
        <strain evidence="2 3">DSM 42109</strain>
    </source>
</reference>
<evidence type="ECO:0000313" key="3">
    <source>
        <dbReference type="Proteomes" id="UP001214441"/>
    </source>
</evidence>
<name>A0ABT6ZZW4_9ACTN</name>
<organism evidence="2 3">
    <name type="scientific">Streptomyces iconiensis</name>
    <dbReference type="NCBI Taxonomy" id="1384038"/>
    <lineage>
        <taxon>Bacteria</taxon>
        <taxon>Bacillati</taxon>
        <taxon>Actinomycetota</taxon>
        <taxon>Actinomycetes</taxon>
        <taxon>Kitasatosporales</taxon>
        <taxon>Streptomycetaceae</taxon>
        <taxon>Streptomyces</taxon>
    </lineage>
</organism>
<protein>
    <submittedName>
        <fullName evidence="2">Uncharacterized protein</fullName>
    </submittedName>
</protein>
<sequence>MKTTPSGPGASGATGESGEDAGLPEPSVPSVPTADAANEAIRRFVAGRTLWSKEALAELDRLRGQWQRAVRAEMVKAA</sequence>
<proteinExistence type="predicted"/>
<evidence type="ECO:0000313" key="2">
    <source>
        <dbReference type="EMBL" id="MDJ1134618.1"/>
    </source>
</evidence>
<feature type="region of interest" description="Disordered" evidence="1">
    <location>
        <begin position="1"/>
        <end position="34"/>
    </location>
</feature>
<dbReference type="Proteomes" id="UP001214441">
    <property type="component" value="Unassembled WGS sequence"/>
</dbReference>
<accession>A0ABT6ZZW4</accession>
<evidence type="ECO:0000256" key="1">
    <source>
        <dbReference type="SAM" id="MobiDB-lite"/>
    </source>
</evidence>
<comment type="caution">
    <text evidence="2">The sequence shown here is derived from an EMBL/GenBank/DDBJ whole genome shotgun (WGS) entry which is preliminary data.</text>
</comment>
<dbReference type="RefSeq" id="WP_274040971.1">
    <property type="nucleotide sequence ID" value="NZ_JANCPR020000022.1"/>
</dbReference>
<keyword evidence="3" id="KW-1185">Reference proteome</keyword>
<gene>
    <name evidence="2" type="ORF">NMN56_022170</name>
</gene>
<dbReference type="EMBL" id="JANCPR020000022">
    <property type="protein sequence ID" value="MDJ1134618.1"/>
    <property type="molecule type" value="Genomic_DNA"/>
</dbReference>